<feature type="chain" id="PRO_5014695156" evidence="4">
    <location>
        <begin position="33"/>
        <end position="446"/>
    </location>
</feature>
<dbReference type="FunFam" id="3.40.30.10:FF:000398">
    <property type="entry name" value="Thioredoxin domain-containing protein"/>
    <property type="match status" value="1"/>
</dbReference>
<feature type="domain" description="Thioredoxin" evidence="5">
    <location>
        <begin position="21"/>
        <end position="153"/>
    </location>
</feature>
<dbReference type="InterPro" id="IPR017937">
    <property type="entry name" value="Thioredoxin_CS"/>
</dbReference>
<sequence>MVQNTVMFTMLSRAVVFRWIVLALLLANVATGHPDTASVQLTKENFQSAIDAENVFVMFYAPWCDYCKKLAPIWAQLAEARNSVSSASSAKIARVDCTTDGDLCTQQEVSGYPTLKLFKMGTIVTDGASGGGIRYRGGRDLDQFNAFLTAQLARASTRDSEEDGDAGADGGDEPSIGSVDGGNEEEGEEEIPTPPTPQSPLVELTEDTFAKHISTGKHFVKFYAPWCGHCTKLAPTWEELAVSLEHERDIRVSKIDCTRFRPICTDFEVKGYPTLLWIEDGKKIEKYTGPRSHNELKQYVSRMAGGLQGAGVDGTDSAKVEGAEKDNTSSSVVVQLGERDFAHAISRGVTVVKFYAPWCGHCMRLAPTWEQLAEKFTGRDGVRIAKVDCTVDGNKELCGEQEVNGYPTVFLYRDGIKVTEYHGHRSLEDLYDFVVQNLSGQQHDEL</sequence>
<comment type="similarity">
    <text evidence="1">Belongs to the protein disulfide isomerase family.</text>
</comment>
<evidence type="ECO:0000259" key="5">
    <source>
        <dbReference type="PROSITE" id="PS51352"/>
    </source>
</evidence>
<evidence type="ECO:0000256" key="4">
    <source>
        <dbReference type="SAM" id="SignalP"/>
    </source>
</evidence>
<dbReference type="Gene3D" id="3.40.30.10">
    <property type="entry name" value="Glutaredoxin"/>
    <property type="match status" value="3"/>
</dbReference>
<dbReference type="SUPFAM" id="SSF52833">
    <property type="entry name" value="Thioredoxin-like"/>
    <property type="match status" value="3"/>
</dbReference>
<dbReference type="FunFam" id="3.40.30.10:FF:000479">
    <property type="entry name" value="Thioredoxin domain containing 5"/>
    <property type="match status" value="1"/>
</dbReference>
<dbReference type="Pfam" id="PF00085">
    <property type="entry name" value="Thioredoxin"/>
    <property type="match status" value="3"/>
</dbReference>
<feature type="signal peptide" evidence="4">
    <location>
        <begin position="1"/>
        <end position="32"/>
    </location>
</feature>
<keyword evidence="6" id="KW-0413">Isomerase</keyword>
<dbReference type="InterPro" id="IPR051063">
    <property type="entry name" value="PDI"/>
</dbReference>
<proteinExistence type="inferred from homology"/>
<dbReference type="GO" id="GO:0006457">
    <property type="term" value="P:protein folding"/>
    <property type="evidence" value="ECO:0007669"/>
    <property type="project" value="TreeGrafter"/>
</dbReference>
<dbReference type="PANTHER" id="PTHR45672">
    <property type="entry name" value="PROTEIN DISULFIDE-ISOMERASE C17H9.14C-RELATED"/>
    <property type="match status" value="1"/>
</dbReference>
<evidence type="ECO:0000256" key="1">
    <source>
        <dbReference type="ARBA" id="ARBA00006347"/>
    </source>
</evidence>
<protein>
    <submittedName>
        <fullName evidence="6">Putative disulfide-isomerase tiga</fullName>
    </submittedName>
</protein>
<dbReference type="InterPro" id="IPR036249">
    <property type="entry name" value="Thioredoxin-like_sf"/>
</dbReference>
<dbReference type="EMBL" id="GGFJ01005324">
    <property type="protein sequence ID" value="MBW54465.1"/>
    <property type="molecule type" value="Transcribed_RNA"/>
</dbReference>
<feature type="domain" description="Thioredoxin" evidence="5">
    <location>
        <begin position="278"/>
        <end position="439"/>
    </location>
</feature>
<dbReference type="AlphaFoldDB" id="A0A2M4BN35"/>
<dbReference type="PRINTS" id="PR00421">
    <property type="entry name" value="THIOREDOXIN"/>
</dbReference>
<evidence type="ECO:0000313" key="6">
    <source>
        <dbReference type="EMBL" id="MBW54465.1"/>
    </source>
</evidence>
<dbReference type="PROSITE" id="PS51352">
    <property type="entry name" value="THIOREDOXIN_2"/>
    <property type="match status" value="3"/>
</dbReference>
<name>A0A2M4BN35_9DIPT</name>
<dbReference type="InterPro" id="IPR013766">
    <property type="entry name" value="Thioredoxin_domain"/>
</dbReference>
<dbReference type="PROSITE" id="PS00194">
    <property type="entry name" value="THIOREDOXIN_1"/>
    <property type="match status" value="2"/>
</dbReference>
<evidence type="ECO:0000256" key="3">
    <source>
        <dbReference type="SAM" id="MobiDB-lite"/>
    </source>
</evidence>
<accession>A0A2M4BN35</accession>
<feature type="domain" description="Thioredoxin" evidence="5">
    <location>
        <begin position="193"/>
        <end position="275"/>
    </location>
</feature>
<keyword evidence="2 4" id="KW-0732">Signal</keyword>
<feature type="compositionally biased region" description="Acidic residues" evidence="3">
    <location>
        <begin position="182"/>
        <end position="191"/>
    </location>
</feature>
<dbReference type="GO" id="GO:0003756">
    <property type="term" value="F:protein disulfide isomerase activity"/>
    <property type="evidence" value="ECO:0007669"/>
    <property type="project" value="TreeGrafter"/>
</dbReference>
<feature type="region of interest" description="Disordered" evidence="3">
    <location>
        <begin position="155"/>
        <end position="200"/>
    </location>
</feature>
<feature type="compositionally biased region" description="Acidic residues" evidence="3">
    <location>
        <begin position="160"/>
        <end position="172"/>
    </location>
</feature>
<dbReference type="GO" id="GO:0005783">
    <property type="term" value="C:endoplasmic reticulum"/>
    <property type="evidence" value="ECO:0007669"/>
    <property type="project" value="TreeGrafter"/>
</dbReference>
<evidence type="ECO:0000256" key="2">
    <source>
        <dbReference type="ARBA" id="ARBA00022729"/>
    </source>
</evidence>
<organism evidence="6">
    <name type="scientific">Anopheles marajoara</name>
    <dbReference type="NCBI Taxonomy" id="58244"/>
    <lineage>
        <taxon>Eukaryota</taxon>
        <taxon>Metazoa</taxon>
        <taxon>Ecdysozoa</taxon>
        <taxon>Arthropoda</taxon>
        <taxon>Hexapoda</taxon>
        <taxon>Insecta</taxon>
        <taxon>Pterygota</taxon>
        <taxon>Neoptera</taxon>
        <taxon>Endopterygota</taxon>
        <taxon>Diptera</taxon>
        <taxon>Nematocera</taxon>
        <taxon>Culicoidea</taxon>
        <taxon>Culicidae</taxon>
        <taxon>Anophelinae</taxon>
        <taxon>Anopheles</taxon>
    </lineage>
</organism>
<reference evidence="6" key="1">
    <citation type="submission" date="2018-01" db="EMBL/GenBank/DDBJ databases">
        <title>An insight into the sialome of Amazonian anophelines.</title>
        <authorList>
            <person name="Ribeiro J.M."/>
            <person name="Scarpassa V."/>
            <person name="Calvo E."/>
        </authorList>
    </citation>
    <scope>NUCLEOTIDE SEQUENCE</scope>
    <source>
        <tissue evidence="6">Salivary glands</tissue>
    </source>
</reference>
<dbReference type="PANTHER" id="PTHR45672:SF3">
    <property type="entry name" value="THIOREDOXIN DOMAIN-CONTAINING PROTEIN 5"/>
    <property type="match status" value="1"/>
</dbReference>